<reference evidence="1 2" key="1">
    <citation type="journal article" date="2016" name="Nat. Commun.">
        <title>Thousands of microbial genomes shed light on interconnected biogeochemical processes in an aquifer system.</title>
        <authorList>
            <person name="Anantharaman K."/>
            <person name="Brown C.T."/>
            <person name="Hug L.A."/>
            <person name="Sharon I."/>
            <person name="Castelle C.J."/>
            <person name="Probst A.J."/>
            <person name="Thomas B.C."/>
            <person name="Singh A."/>
            <person name="Wilkins M.J."/>
            <person name="Karaoz U."/>
            <person name="Brodie E.L."/>
            <person name="Williams K.H."/>
            <person name="Hubbard S.S."/>
            <person name="Banfield J.F."/>
        </authorList>
    </citation>
    <scope>NUCLEOTIDE SEQUENCE [LARGE SCALE GENOMIC DNA]</scope>
</reference>
<protein>
    <submittedName>
        <fullName evidence="1">Uncharacterized protein</fullName>
    </submittedName>
</protein>
<evidence type="ECO:0000313" key="2">
    <source>
        <dbReference type="Proteomes" id="UP000177905"/>
    </source>
</evidence>
<proteinExistence type="predicted"/>
<evidence type="ECO:0000313" key="1">
    <source>
        <dbReference type="EMBL" id="OGC14177.1"/>
    </source>
</evidence>
<accession>A0A1F4S1A4</accession>
<dbReference type="AlphaFoldDB" id="A0A1F4S1A4"/>
<gene>
    <name evidence="1" type="ORF">A2290_00685</name>
</gene>
<comment type="caution">
    <text evidence="1">The sequence shown here is derived from an EMBL/GenBank/DDBJ whole genome shotgun (WGS) entry which is preliminary data.</text>
</comment>
<dbReference type="Proteomes" id="UP000177905">
    <property type="component" value="Unassembled WGS sequence"/>
</dbReference>
<sequence>MVEIEKSIEEQIRKLSVMQYLIWQNKLPEGINWQAVQISFCYHLMKVPLEDKLSNLAFGILNVKLTELIKSYNLPTEIAELKRLEKEFRLTLGGQDYPVSDCSTINRLLEEEGSNLRLCSGFYGEHKFFIFGEASCKKVKDYLVYRFKSEVAVTPGCHLLVAAMVSGKNIFLRETSARFLFYQKWRDFFQSSEPRLFTVKPEINPDFLIGVNNRGEPDQKLIDKIKRVTLNQFEIKTEKDFKTKSKKFISSFMDNLFLHELNHNSAEKYIKDKELLSIAKASTVLDENILSHLLEVFTDWLPGDETKSPLGEMFKNKKLDQLSLYVADNWFFDSSFPEMEIFSALCLIPLFYNFKEGNFDWNALNSEIYDLGDKTLMGLYCEYFEKIALELKKIVEESEFVLVDRSINFRTISLYINDKIKNKNKNLNDEDYQVTYWSEVFNYLKQFSKSGCNKALSFLKKMETELKYDVIKRLNRPGETVGTLLISKTTEFVQAL</sequence>
<name>A0A1F4S1A4_UNCSA</name>
<dbReference type="EMBL" id="MEUA01000040">
    <property type="protein sequence ID" value="OGC14177.1"/>
    <property type="molecule type" value="Genomic_DNA"/>
</dbReference>
<organism evidence="1 2">
    <name type="scientific">candidate division WOR-1 bacterium RIFOXYB2_FULL_36_35</name>
    <dbReference type="NCBI Taxonomy" id="1802578"/>
    <lineage>
        <taxon>Bacteria</taxon>
        <taxon>Bacillati</taxon>
        <taxon>Saganbacteria</taxon>
    </lineage>
</organism>